<sequence>MGFLHINELLANRNRRYEREKEREREWEREVDQFDPIQSVSGRKSQIEKRHIQVPFDTGSSLYLSTLRNALDITQKYYGTILRKAERDVIIYYLKKTACGLPNLFALCRNV</sequence>
<comment type="caution">
    <text evidence="1">The sequence shown here is derived from an EMBL/GenBank/DDBJ whole genome shotgun (WGS) entry which is preliminary data.</text>
</comment>
<evidence type="ECO:0000313" key="1">
    <source>
        <dbReference type="EMBL" id="KAL0131514.1"/>
    </source>
</evidence>
<keyword evidence="2" id="KW-1185">Reference proteome</keyword>
<evidence type="ECO:0000313" key="2">
    <source>
        <dbReference type="Proteomes" id="UP001430953"/>
    </source>
</evidence>
<dbReference type="Proteomes" id="UP001430953">
    <property type="component" value="Unassembled WGS sequence"/>
</dbReference>
<dbReference type="AlphaFoldDB" id="A0AAW2GWB2"/>
<name>A0AAW2GWB2_9HYME</name>
<dbReference type="EMBL" id="JADYXP020000002">
    <property type="protein sequence ID" value="KAL0131514.1"/>
    <property type="molecule type" value="Genomic_DNA"/>
</dbReference>
<accession>A0AAW2GWB2</accession>
<reference evidence="1 2" key="1">
    <citation type="submission" date="2023-03" db="EMBL/GenBank/DDBJ databases">
        <title>High recombination rates correlate with genetic variation in Cardiocondyla obscurior ants.</title>
        <authorList>
            <person name="Errbii M."/>
        </authorList>
    </citation>
    <scope>NUCLEOTIDE SEQUENCE [LARGE SCALE GENOMIC DNA]</scope>
    <source>
        <strain evidence="1">Alpha-2009</strain>
        <tissue evidence="1">Whole body</tissue>
    </source>
</reference>
<protein>
    <submittedName>
        <fullName evidence="1">Uncharacterized protein</fullName>
    </submittedName>
</protein>
<gene>
    <name evidence="1" type="ORF">PUN28_002803</name>
</gene>
<organism evidence="1 2">
    <name type="scientific">Cardiocondyla obscurior</name>
    <dbReference type="NCBI Taxonomy" id="286306"/>
    <lineage>
        <taxon>Eukaryota</taxon>
        <taxon>Metazoa</taxon>
        <taxon>Ecdysozoa</taxon>
        <taxon>Arthropoda</taxon>
        <taxon>Hexapoda</taxon>
        <taxon>Insecta</taxon>
        <taxon>Pterygota</taxon>
        <taxon>Neoptera</taxon>
        <taxon>Endopterygota</taxon>
        <taxon>Hymenoptera</taxon>
        <taxon>Apocrita</taxon>
        <taxon>Aculeata</taxon>
        <taxon>Formicoidea</taxon>
        <taxon>Formicidae</taxon>
        <taxon>Myrmicinae</taxon>
        <taxon>Cardiocondyla</taxon>
    </lineage>
</organism>
<proteinExistence type="predicted"/>